<dbReference type="EMBL" id="LJQG01000145">
    <property type="protein sequence ID" value="KPX19601.1"/>
    <property type="molecule type" value="Genomic_DNA"/>
</dbReference>
<feature type="compositionally biased region" description="Polar residues" evidence="1">
    <location>
        <begin position="56"/>
        <end position="71"/>
    </location>
</feature>
<dbReference type="PATRIC" id="fig|235272.12.peg.4400"/>
<evidence type="ECO:0000313" key="2">
    <source>
        <dbReference type="EMBL" id="KPX19601.1"/>
    </source>
</evidence>
<organism evidence="2 3">
    <name type="scientific">Pseudomonas amygdali pv. dendropanacis</name>
    <dbReference type="NCBI Taxonomy" id="235272"/>
    <lineage>
        <taxon>Bacteria</taxon>
        <taxon>Pseudomonadati</taxon>
        <taxon>Pseudomonadota</taxon>
        <taxon>Gammaproteobacteria</taxon>
        <taxon>Pseudomonadales</taxon>
        <taxon>Pseudomonadaceae</taxon>
        <taxon>Pseudomonas</taxon>
        <taxon>Pseudomonas amygdali</taxon>
    </lineage>
</organism>
<name>A0A0P9Q5T3_PSEA0</name>
<gene>
    <name evidence="2" type="ORF">ALO71_100300</name>
</gene>
<dbReference type="AlphaFoldDB" id="A0A0P9Q5T3"/>
<reference evidence="2 3" key="1">
    <citation type="submission" date="2015-09" db="EMBL/GenBank/DDBJ databases">
        <title>Genome announcement of multiple Pseudomonas syringae strains.</title>
        <authorList>
            <person name="Thakur S."/>
            <person name="Wang P.W."/>
            <person name="Gong Y."/>
            <person name="Weir B.S."/>
            <person name="Guttman D.S."/>
        </authorList>
    </citation>
    <scope>NUCLEOTIDE SEQUENCE [LARGE SCALE GENOMIC DNA]</scope>
    <source>
        <strain evidence="2 3">ICMP9150</strain>
    </source>
</reference>
<sequence length="123" mass="12896">MYQAITLVQTKGYHVMSIISSLTNAGRGVVNTVGGAAQGINSVKSSADRNIALTKNTGSTDSIDATRSSISKGDAKSSELDGTANEENGLLRETSMLAGFEDKKEALSNQIVASKIRNSVVQF</sequence>
<dbReference type="Proteomes" id="UP000050346">
    <property type="component" value="Unassembled WGS sequence"/>
</dbReference>
<evidence type="ECO:0000256" key="1">
    <source>
        <dbReference type="SAM" id="MobiDB-lite"/>
    </source>
</evidence>
<protein>
    <submittedName>
        <fullName evidence="2">Type III secretion system helper protein HrpA2</fullName>
    </submittedName>
</protein>
<accession>A0A0P9Q5T3</accession>
<proteinExistence type="predicted"/>
<comment type="caution">
    <text evidence="2">The sequence shown here is derived from an EMBL/GenBank/DDBJ whole genome shotgun (WGS) entry which is preliminary data.</text>
</comment>
<feature type="region of interest" description="Disordered" evidence="1">
    <location>
        <begin position="56"/>
        <end position="88"/>
    </location>
</feature>
<evidence type="ECO:0000313" key="3">
    <source>
        <dbReference type="Proteomes" id="UP000050346"/>
    </source>
</evidence>